<dbReference type="Proteomes" id="UP000762676">
    <property type="component" value="Unassembled WGS sequence"/>
</dbReference>
<protein>
    <submittedName>
        <fullName evidence="2">E3 ubiquitin-protein ligase UHRF1-like</fullName>
    </submittedName>
</protein>
<evidence type="ECO:0000313" key="2">
    <source>
        <dbReference type="EMBL" id="GFR59129.1"/>
    </source>
</evidence>
<evidence type="ECO:0000313" key="3">
    <source>
        <dbReference type="Proteomes" id="UP000762676"/>
    </source>
</evidence>
<feature type="region of interest" description="Disordered" evidence="1">
    <location>
        <begin position="90"/>
        <end position="116"/>
    </location>
</feature>
<evidence type="ECO:0000256" key="1">
    <source>
        <dbReference type="SAM" id="MobiDB-lite"/>
    </source>
</evidence>
<dbReference type="EMBL" id="BMAT01000071">
    <property type="protein sequence ID" value="GFR59129.1"/>
    <property type="molecule type" value="Genomic_DNA"/>
</dbReference>
<sequence length="132" mass="14581">MKPGEYESIRLKNLEDNKRILAAFGLMNPFKPSKCIVKKTNRPASKLSSSAKKRPLPQEDLLPTGSLYGTRRKSARLDGKVAGEGLDFGSTYEELDEAEKQTPRTPADRPNFYGPIPGEFASTVESALSQHL</sequence>
<dbReference type="AlphaFoldDB" id="A0AAV4EEE2"/>
<organism evidence="2 3">
    <name type="scientific">Elysia marginata</name>
    <dbReference type="NCBI Taxonomy" id="1093978"/>
    <lineage>
        <taxon>Eukaryota</taxon>
        <taxon>Metazoa</taxon>
        <taxon>Spiralia</taxon>
        <taxon>Lophotrochozoa</taxon>
        <taxon>Mollusca</taxon>
        <taxon>Gastropoda</taxon>
        <taxon>Heterobranchia</taxon>
        <taxon>Euthyneura</taxon>
        <taxon>Panpulmonata</taxon>
        <taxon>Sacoglossa</taxon>
        <taxon>Placobranchoidea</taxon>
        <taxon>Plakobranchidae</taxon>
        <taxon>Elysia</taxon>
    </lineage>
</organism>
<reference evidence="2 3" key="1">
    <citation type="journal article" date="2021" name="Elife">
        <title>Chloroplast acquisition without the gene transfer in kleptoplastic sea slugs, Plakobranchus ocellatus.</title>
        <authorList>
            <person name="Maeda T."/>
            <person name="Takahashi S."/>
            <person name="Yoshida T."/>
            <person name="Shimamura S."/>
            <person name="Takaki Y."/>
            <person name="Nagai Y."/>
            <person name="Toyoda A."/>
            <person name="Suzuki Y."/>
            <person name="Arimoto A."/>
            <person name="Ishii H."/>
            <person name="Satoh N."/>
            <person name="Nishiyama T."/>
            <person name="Hasebe M."/>
            <person name="Maruyama T."/>
            <person name="Minagawa J."/>
            <person name="Obokata J."/>
            <person name="Shigenobu S."/>
        </authorList>
    </citation>
    <scope>NUCLEOTIDE SEQUENCE [LARGE SCALE GENOMIC DNA]</scope>
</reference>
<accession>A0AAV4EEE2</accession>
<name>A0AAV4EEE2_9GAST</name>
<comment type="caution">
    <text evidence="2">The sequence shown here is derived from an EMBL/GenBank/DDBJ whole genome shotgun (WGS) entry which is preliminary data.</text>
</comment>
<gene>
    <name evidence="2" type="ORF">ElyMa_000049000</name>
</gene>
<feature type="region of interest" description="Disordered" evidence="1">
    <location>
        <begin position="39"/>
        <end position="67"/>
    </location>
</feature>
<keyword evidence="3" id="KW-1185">Reference proteome</keyword>
<proteinExistence type="predicted"/>